<accession>A0AA39RC48</accession>
<name>A0AA39RC48_ACESA</name>
<comment type="caution">
    <text evidence="2">The sequence shown here is derived from an EMBL/GenBank/DDBJ whole genome shotgun (WGS) entry which is preliminary data.</text>
</comment>
<feature type="domain" description="Reverse transcriptase Ty1/copia-type" evidence="1">
    <location>
        <begin position="11"/>
        <end position="114"/>
    </location>
</feature>
<dbReference type="EMBL" id="JAUESC010000388">
    <property type="protein sequence ID" value="KAK0570501.1"/>
    <property type="molecule type" value="Genomic_DNA"/>
</dbReference>
<dbReference type="Pfam" id="PF07727">
    <property type="entry name" value="RVT_2"/>
    <property type="match status" value="1"/>
</dbReference>
<organism evidence="2 3">
    <name type="scientific">Acer saccharum</name>
    <name type="common">Sugar maple</name>
    <dbReference type="NCBI Taxonomy" id="4024"/>
    <lineage>
        <taxon>Eukaryota</taxon>
        <taxon>Viridiplantae</taxon>
        <taxon>Streptophyta</taxon>
        <taxon>Embryophyta</taxon>
        <taxon>Tracheophyta</taxon>
        <taxon>Spermatophyta</taxon>
        <taxon>Magnoliopsida</taxon>
        <taxon>eudicotyledons</taxon>
        <taxon>Gunneridae</taxon>
        <taxon>Pentapetalae</taxon>
        <taxon>rosids</taxon>
        <taxon>malvids</taxon>
        <taxon>Sapindales</taxon>
        <taxon>Sapindaceae</taxon>
        <taxon>Hippocastanoideae</taxon>
        <taxon>Acereae</taxon>
        <taxon>Acer</taxon>
    </lineage>
</organism>
<dbReference type="InterPro" id="IPR013103">
    <property type="entry name" value="RVT_2"/>
</dbReference>
<keyword evidence="3" id="KW-1185">Reference proteome</keyword>
<dbReference type="AlphaFoldDB" id="A0AA39RC48"/>
<reference evidence="2" key="2">
    <citation type="submission" date="2023-06" db="EMBL/GenBank/DDBJ databases">
        <authorList>
            <person name="Swenson N.G."/>
            <person name="Wegrzyn J.L."/>
            <person name="Mcevoy S.L."/>
        </authorList>
    </citation>
    <scope>NUCLEOTIDE SEQUENCE</scope>
    <source>
        <strain evidence="2">NS2018</strain>
        <tissue evidence="2">Leaf</tissue>
    </source>
</reference>
<gene>
    <name evidence="2" type="ORF">LWI29_002208</name>
</gene>
<evidence type="ECO:0000313" key="2">
    <source>
        <dbReference type="EMBL" id="KAK0570501.1"/>
    </source>
</evidence>
<dbReference type="Proteomes" id="UP001168877">
    <property type="component" value="Unassembled WGS sequence"/>
</dbReference>
<sequence length="115" mass="12912">MRSELQALQANGTWSLTTLPAGKSLIGCRWVYKIELRFDGSIERYKARLVARGFTQLEGIDYQDTFSPTAKIISIHCLLALAAARGWSLHQMDVNNTFLHSDLVEEIYMSPPPGL</sequence>
<protein>
    <recommendedName>
        <fullName evidence="1">Reverse transcriptase Ty1/copia-type domain-containing protein</fullName>
    </recommendedName>
</protein>
<reference evidence="2" key="1">
    <citation type="journal article" date="2022" name="Plant J.">
        <title>Strategies of tolerance reflected in two North American maple genomes.</title>
        <authorList>
            <person name="McEvoy S.L."/>
            <person name="Sezen U.U."/>
            <person name="Trouern-Trend A."/>
            <person name="McMahon S.M."/>
            <person name="Schaberg P.G."/>
            <person name="Yang J."/>
            <person name="Wegrzyn J.L."/>
            <person name="Swenson N.G."/>
        </authorList>
    </citation>
    <scope>NUCLEOTIDE SEQUENCE</scope>
    <source>
        <strain evidence="2">NS2018</strain>
    </source>
</reference>
<proteinExistence type="predicted"/>
<evidence type="ECO:0000313" key="3">
    <source>
        <dbReference type="Proteomes" id="UP001168877"/>
    </source>
</evidence>
<evidence type="ECO:0000259" key="1">
    <source>
        <dbReference type="Pfam" id="PF07727"/>
    </source>
</evidence>